<dbReference type="Proteomes" id="UP000002009">
    <property type="component" value="Chromosome 14"/>
</dbReference>
<proteinExistence type="inferred from homology"/>
<keyword evidence="7" id="KW-1185">Reference proteome</keyword>
<evidence type="ECO:0000256" key="4">
    <source>
        <dbReference type="ARBA" id="ARBA00023002"/>
    </source>
</evidence>
<evidence type="ECO:0000256" key="3">
    <source>
        <dbReference type="ARBA" id="ARBA00022827"/>
    </source>
</evidence>
<evidence type="ECO:0000313" key="6">
    <source>
        <dbReference type="EMBL" id="ACO67245.1"/>
    </source>
</evidence>
<evidence type="ECO:0000256" key="2">
    <source>
        <dbReference type="ARBA" id="ARBA00022630"/>
    </source>
</evidence>
<feature type="domain" description="FAD/NAD(P)-binding" evidence="5">
    <location>
        <begin position="30"/>
        <end position="304"/>
    </location>
</feature>
<dbReference type="PRINTS" id="PR00469">
    <property type="entry name" value="PNDRDTASEII"/>
</dbReference>
<dbReference type="RefSeq" id="XP_002505987.1">
    <property type="nucleotide sequence ID" value="XM_002505941.1"/>
</dbReference>
<dbReference type="InParanoid" id="C1EH70"/>
<sequence length="430" mass="46735">MLAEHPQLGCLAGCLSRNRRNRVYRGETKRVVIVGGGFAAVHMCEELAKQPHDIKITMICPNDHLDIAWASPRAIARPETANRNVIPFHKIFERSKHAASMVTHVHDTVAWVTETYVETAMSCEKYEYDVLVIGTGATYAEGSEAKRLKSNHTSMSGKDRVKELRELAERVKGAKGVMVVGAGPTGIELAAELGAAYPRVPVKLVTNKYEIGAGMPKPVKAALQQAFVSRPNVTVIAGERGSVLDAKRHGCDVVFMCAGMEPNTSFLGGGSLKASLDEKGFVKTGLTGQVLGFPNVFALGDCAKSYAADGSGMEMMSERYRREHDTEKFARRVCALNVLRCIAGEALVDKAAKERRWWHAVGTHRGSTAGGGGEGYVYPGAVISLSPSDSVGYVQGSVARGWYMAARKRKDLWRMRLSKKLTGHDGPHYT</sequence>
<dbReference type="SUPFAM" id="SSF51905">
    <property type="entry name" value="FAD/NAD(P)-binding domain"/>
    <property type="match status" value="1"/>
</dbReference>
<accession>C1EH70</accession>
<keyword evidence="2" id="KW-0285">Flavoprotein</keyword>
<keyword evidence="4" id="KW-0560">Oxidoreductase</keyword>
<dbReference type="InterPro" id="IPR023753">
    <property type="entry name" value="FAD/NAD-binding_dom"/>
</dbReference>
<comment type="similarity">
    <text evidence="1">Belongs to the FAD-dependent oxidoreductase family.</text>
</comment>
<dbReference type="PRINTS" id="PR00368">
    <property type="entry name" value="FADPNR"/>
</dbReference>
<evidence type="ECO:0000256" key="1">
    <source>
        <dbReference type="ARBA" id="ARBA00006442"/>
    </source>
</evidence>
<dbReference type="STRING" id="296587.C1EH70"/>
<dbReference type="Gene3D" id="3.50.50.100">
    <property type="match status" value="1"/>
</dbReference>
<dbReference type="EMBL" id="CP001332">
    <property type="protein sequence ID" value="ACO67245.1"/>
    <property type="molecule type" value="Genomic_DNA"/>
</dbReference>
<dbReference type="Pfam" id="PF07992">
    <property type="entry name" value="Pyr_redox_2"/>
    <property type="match status" value="1"/>
</dbReference>
<reference evidence="6 7" key="1">
    <citation type="journal article" date="2009" name="Science">
        <title>Green evolution and dynamic adaptations revealed by genomes of the marine picoeukaryotes Micromonas.</title>
        <authorList>
            <person name="Worden A.Z."/>
            <person name="Lee J.H."/>
            <person name="Mock T."/>
            <person name="Rouze P."/>
            <person name="Simmons M.P."/>
            <person name="Aerts A.L."/>
            <person name="Allen A.E."/>
            <person name="Cuvelier M.L."/>
            <person name="Derelle E."/>
            <person name="Everett M.V."/>
            <person name="Foulon E."/>
            <person name="Grimwood J."/>
            <person name="Gundlach H."/>
            <person name="Henrissat B."/>
            <person name="Napoli C."/>
            <person name="McDonald S.M."/>
            <person name="Parker M.S."/>
            <person name="Rombauts S."/>
            <person name="Salamov A."/>
            <person name="Von Dassow P."/>
            <person name="Badger J.H."/>
            <person name="Coutinho P.M."/>
            <person name="Demir E."/>
            <person name="Dubchak I."/>
            <person name="Gentemann C."/>
            <person name="Eikrem W."/>
            <person name="Gready J.E."/>
            <person name="John U."/>
            <person name="Lanier W."/>
            <person name="Lindquist E.A."/>
            <person name="Lucas S."/>
            <person name="Mayer K.F."/>
            <person name="Moreau H."/>
            <person name="Not F."/>
            <person name="Otillar R."/>
            <person name="Panaud O."/>
            <person name="Pangilinan J."/>
            <person name="Paulsen I."/>
            <person name="Piegu B."/>
            <person name="Poliakov A."/>
            <person name="Robbens S."/>
            <person name="Schmutz J."/>
            <person name="Toulza E."/>
            <person name="Wyss T."/>
            <person name="Zelensky A."/>
            <person name="Zhou K."/>
            <person name="Armbrust E.V."/>
            <person name="Bhattacharya D."/>
            <person name="Goodenough U.W."/>
            <person name="Van de Peer Y."/>
            <person name="Grigoriev I.V."/>
        </authorList>
    </citation>
    <scope>NUCLEOTIDE SEQUENCE [LARGE SCALE GENOMIC DNA]</scope>
    <source>
        <strain evidence="7">RCC299 / NOUM17</strain>
    </source>
</reference>
<dbReference type="GO" id="GO:0004174">
    <property type="term" value="F:electron-transferring-flavoprotein dehydrogenase activity"/>
    <property type="evidence" value="ECO:0007669"/>
    <property type="project" value="TreeGrafter"/>
</dbReference>
<dbReference type="OrthoDB" id="497886at2759"/>
<dbReference type="GO" id="GO:0050660">
    <property type="term" value="F:flavin adenine dinucleotide binding"/>
    <property type="evidence" value="ECO:0007669"/>
    <property type="project" value="TreeGrafter"/>
</dbReference>
<name>C1EH70_MICCC</name>
<dbReference type="GO" id="GO:0005737">
    <property type="term" value="C:cytoplasm"/>
    <property type="evidence" value="ECO:0007669"/>
    <property type="project" value="TreeGrafter"/>
</dbReference>
<dbReference type="PANTHER" id="PTHR43735:SF3">
    <property type="entry name" value="FERROPTOSIS SUPPRESSOR PROTEIN 1"/>
    <property type="match status" value="1"/>
</dbReference>
<evidence type="ECO:0000259" key="5">
    <source>
        <dbReference type="Pfam" id="PF07992"/>
    </source>
</evidence>
<dbReference type="OMA" id="CSELPMI"/>
<dbReference type="KEGG" id="mis:MICPUN_109485"/>
<evidence type="ECO:0000313" key="7">
    <source>
        <dbReference type="Proteomes" id="UP000002009"/>
    </source>
</evidence>
<organism evidence="6 7">
    <name type="scientific">Micromonas commoda (strain RCC299 / NOUM17 / CCMP2709)</name>
    <name type="common">Picoplanktonic green alga</name>
    <dbReference type="NCBI Taxonomy" id="296587"/>
    <lineage>
        <taxon>Eukaryota</taxon>
        <taxon>Viridiplantae</taxon>
        <taxon>Chlorophyta</taxon>
        <taxon>Mamiellophyceae</taxon>
        <taxon>Mamiellales</taxon>
        <taxon>Mamiellaceae</taxon>
        <taxon>Micromonas</taxon>
    </lineage>
</organism>
<keyword evidence="3" id="KW-0274">FAD</keyword>
<dbReference type="GeneID" id="8248918"/>
<dbReference type="InterPro" id="IPR036188">
    <property type="entry name" value="FAD/NAD-bd_sf"/>
</dbReference>
<protein>
    <recommendedName>
        <fullName evidence="5">FAD/NAD(P)-binding domain-containing protein</fullName>
    </recommendedName>
</protein>
<dbReference type="eggNOG" id="KOG2495">
    <property type="taxonomic scope" value="Eukaryota"/>
</dbReference>
<dbReference type="AlphaFoldDB" id="C1EH70"/>
<gene>
    <name evidence="6" type="ORF">MICPUN_109485</name>
</gene>
<dbReference type="PANTHER" id="PTHR43735">
    <property type="entry name" value="APOPTOSIS-INDUCING FACTOR 1"/>
    <property type="match status" value="1"/>
</dbReference>